<accession>A0ABN9S4E8</accession>
<dbReference type="Gene3D" id="3.90.70.10">
    <property type="entry name" value="Cysteine proteinases"/>
    <property type="match status" value="1"/>
</dbReference>
<evidence type="ECO:0000256" key="5">
    <source>
        <dbReference type="PROSITE-ProRule" id="PRU00239"/>
    </source>
</evidence>
<dbReference type="PRINTS" id="PR00704">
    <property type="entry name" value="CALPAIN"/>
</dbReference>
<reference evidence="8" key="1">
    <citation type="submission" date="2023-10" db="EMBL/GenBank/DDBJ databases">
        <authorList>
            <person name="Chen Y."/>
            <person name="Shah S."/>
            <person name="Dougan E. K."/>
            <person name="Thang M."/>
            <person name="Chan C."/>
        </authorList>
    </citation>
    <scope>NUCLEOTIDE SEQUENCE [LARGE SCALE GENOMIC DNA]</scope>
</reference>
<dbReference type="PROSITE" id="PS50203">
    <property type="entry name" value="CALPAIN_CAT"/>
    <property type="match status" value="1"/>
</dbReference>
<sequence length="863" mass="93782">MDGPPSPPREPRPGRGVGVAQVARRLCSYVECPMVAVMVNQANGSRELLTPAQRRRAQALSQREPHNKLAAEIGCSTEADGGCVQVVLRSLHGGERLALRVHPDTSAGAVRARLADCLGVWEDSGRLEPKAHSGSTSWVRVGPSAPGWEVTLHAGVWPSMGPERCGGGVWFVESCPEEQVAILSQGCELRYAEPVPVPRASRRTARARTRVEFTAVVDLSSLAMDELALAQGLSHISTRGLALHAVSTLKDRLASCYIRDCIADFIASPLVETVAVEKTYRDTAAADYARQRAIRDLARQDLFRTASRRKLAEATKANVHRDSRVHPGPERSVVGQGAQWPEAQPMATDVGLALQDEELWALLGLEDAQLCTFFEDLDAAHKMVDHLRSTASLPVVIHRLDLKRFPCATAGDCGGVGSDDCQYPQQDCELTSSASADCLSVVDAKGLRRGAPCCGYAPRATARCLVQCMREDWVALVEKAYAKVHGSYENISSDTHAEALEDIFGTGTAHVDVGDFPIWGELWQHLRGRQRRGFAQVAVRHGMERPGELLNSGLLSGYSYPITRFEFVKGEMVCELQNPWPAGEWTGRWGRGSCELIHCQDGHELRPSPGACRPFRMGIQDFCKHFTDVFEARTVPGSWQSAAVTCSAERPSYPLVSVTSPAQALFVLSQPDRRLLAGEPGADGAEYPSGIGLRVYRCRVVAPPPNSVGARQNVSSPFGNLELLAEKPITKARSVLVEVARLEPHSLYIAVAVSEFGLQCAKLRVLTQCNMRFRELSAPESRYLLQAEETAVAVADSDSFSSQGSLEPRPVVATPSPARHGIPVRKLSDARDVEGWHGWLKDEISSETAPAFLKACLTTCGGC</sequence>
<evidence type="ECO:0000256" key="2">
    <source>
        <dbReference type="ARBA" id="ARBA00022670"/>
    </source>
</evidence>
<evidence type="ECO:0000256" key="1">
    <source>
        <dbReference type="ARBA" id="ARBA00007623"/>
    </source>
</evidence>
<dbReference type="InterPro" id="IPR022684">
    <property type="entry name" value="Calpain_cysteine_protease"/>
</dbReference>
<evidence type="ECO:0000313" key="9">
    <source>
        <dbReference type="Proteomes" id="UP001189429"/>
    </source>
</evidence>
<evidence type="ECO:0000313" key="8">
    <source>
        <dbReference type="EMBL" id="CAK0826516.1"/>
    </source>
</evidence>
<evidence type="ECO:0000259" key="7">
    <source>
        <dbReference type="PROSITE" id="PS50203"/>
    </source>
</evidence>
<proteinExistence type="inferred from homology"/>
<feature type="region of interest" description="Disordered" evidence="6">
    <location>
        <begin position="799"/>
        <end position="818"/>
    </location>
</feature>
<name>A0ABN9S4E8_9DINO</name>
<dbReference type="PANTHER" id="PTHR10183:SF379">
    <property type="entry name" value="CALPAIN-5"/>
    <property type="match status" value="1"/>
</dbReference>
<organism evidence="8 9">
    <name type="scientific">Prorocentrum cordatum</name>
    <dbReference type="NCBI Taxonomy" id="2364126"/>
    <lineage>
        <taxon>Eukaryota</taxon>
        <taxon>Sar</taxon>
        <taxon>Alveolata</taxon>
        <taxon>Dinophyceae</taxon>
        <taxon>Prorocentrales</taxon>
        <taxon>Prorocentraceae</taxon>
        <taxon>Prorocentrum</taxon>
    </lineage>
</organism>
<comment type="caution">
    <text evidence="5">Lacks conserved residue(s) required for the propagation of feature annotation.</text>
</comment>
<protein>
    <recommendedName>
        <fullName evidence="7">Calpain catalytic domain-containing protein</fullName>
    </recommendedName>
</protein>
<feature type="compositionally biased region" description="Basic and acidic residues" evidence="6">
    <location>
        <begin position="319"/>
        <end position="329"/>
    </location>
</feature>
<keyword evidence="3" id="KW-0378">Hydrolase</keyword>
<dbReference type="EMBL" id="CAUYUJ010009347">
    <property type="protein sequence ID" value="CAK0826516.1"/>
    <property type="molecule type" value="Genomic_DNA"/>
</dbReference>
<evidence type="ECO:0000256" key="3">
    <source>
        <dbReference type="ARBA" id="ARBA00022801"/>
    </source>
</evidence>
<comment type="caution">
    <text evidence="8">The sequence shown here is derived from an EMBL/GenBank/DDBJ whole genome shotgun (WGS) entry which is preliminary data.</text>
</comment>
<comment type="similarity">
    <text evidence="1">Belongs to the peptidase C2 family.</text>
</comment>
<dbReference type="Pfam" id="PF00648">
    <property type="entry name" value="Peptidase_C2"/>
    <property type="match status" value="1"/>
</dbReference>
<evidence type="ECO:0000256" key="4">
    <source>
        <dbReference type="ARBA" id="ARBA00022807"/>
    </source>
</evidence>
<keyword evidence="2" id="KW-0645">Protease</keyword>
<dbReference type="Proteomes" id="UP001189429">
    <property type="component" value="Unassembled WGS sequence"/>
</dbReference>
<keyword evidence="9" id="KW-1185">Reference proteome</keyword>
<dbReference type="SMART" id="SM00230">
    <property type="entry name" value="CysPc"/>
    <property type="match status" value="1"/>
</dbReference>
<gene>
    <name evidence="8" type="ORF">PCOR1329_LOCUS26342</name>
</gene>
<dbReference type="PANTHER" id="PTHR10183">
    <property type="entry name" value="CALPAIN"/>
    <property type="match status" value="1"/>
</dbReference>
<keyword evidence="4" id="KW-0788">Thiol protease</keyword>
<evidence type="ECO:0000256" key="6">
    <source>
        <dbReference type="SAM" id="MobiDB-lite"/>
    </source>
</evidence>
<feature type="region of interest" description="Disordered" evidence="6">
    <location>
        <begin position="316"/>
        <end position="336"/>
    </location>
</feature>
<dbReference type="InterPro" id="IPR038765">
    <property type="entry name" value="Papain-like_cys_pep_sf"/>
</dbReference>
<dbReference type="InterPro" id="IPR001300">
    <property type="entry name" value="Peptidase_C2_calpain_cat"/>
</dbReference>
<feature type="domain" description="Calpain catalytic" evidence="7">
    <location>
        <begin position="471"/>
        <end position="629"/>
    </location>
</feature>
<dbReference type="SUPFAM" id="SSF54001">
    <property type="entry name" value="Cysteine proteinases"/>
    <property type="match status" value="1"/>
</dbReference>